<dbReference type="RefSeq" id="WP_215920666.1">
    <property type="nucleotide sequence ID" value="NZ_JAHKNI010000009.1"/>
</dbReference>
<dbReference type="InterPro" id="IPR006680">
    <property type="entry name" value="Amidohydro-rel"/>
</dbReference>
<dbReference type="InterPro" id="IPR050138">
    <property type="entry name" value="DHOase/Allantoinase_Hydrolase"/>
</dbReference>
<proteinExistence type="predicted"/>
<evidence type="ECO:0000313" key="3">
    <source>
        <dbReference type="Proteomes" id="UP000733379"/>
    </source>
</evidence>
<feature type="domain" description="Amidohydrolase-related" evidence="1">
    <location>
        <begin position="64"/>
        <end position="443"/>
    </location>
</feature>
<name>A0ABS6B6E5_9NOCA</name>
<evidence type="ECO:0000313" key="2">
    <source>
        <dbReference type="EMBL" id="MBU3064976.1"/>
    </source>
</evidence>
<comment type="caution">
    <text evidence="2">The sequence shown here is derived from an EMBL/GenBank/DDBJ whole genome shotgun (WGS) entry which is preliminary data.</text>
</comment>
<dbReference type="PANTHER" id="PTHR43668:SF2">
    <property type="entry name" value="ALLANTOINASE"/>
    <property type="match status" value="1"/>
</dbReference>
<dbReference type="Proteomes" id="UP000733379">
    <property type="component" value="Unassembled WGS sequence"/>
</dbReference>
<dbReference type="Pfam" id="PF01979">
    <property type="entry name" value="Amidohydro_1"/>
    <property type="match status" value="1"/>
</dbReference>
<organism evidence="2 3">
    <name type="scientific">Nocardia albiluteola</name>
    <dbReference type="NCBI Taxonomy" id="2842303"/>
    <lineage>
        <taxon>Bacteria</taxon>
        <taxon>Bacillati</taxon>
        <taxon>Actinomycetota</taxon>
        <taxon>Actinomycetes</taxon>
        <taxon>Mycobacteriales</taxon>
        <taxon>Nocardiaceae</taxon>
        <taxon>Nocardia</taxon>
    </lineage>
</organism>
<protein>
    <submittedName>
        <fullName evidence="2">Dihydroorotase family protein</fullName>
    </submittedName>
</protein>
<dbReference type="Gene3D" id="2.30.40.10">
    <property type="entry name" value="Urease, subunit C, domain 1"/>
    <property type="match status" value="1"/>
</dbReference>
<accession>A0ABS6B6E5</accession>
<gene>
    <name evidence="2" type="ORF">KO481_26025</name>
</gene>
<dbReference type="Gene3D" id="3.20.20.140">
    <property type="entry name" value="Metal-dependent hydrolases"/>
    <property type="match status" value="1"/>
</dbReference>
<dbReference type="EMBL" id="JAHKNI010000009">
    <property type="protein sequence ID" value="MBU3064976.1"/>
    <property type="molecule type" value="Genomic_DNA"/>
</dbReference>
<dbReference type="InterPro" id="IPR032466">
    <property type="entry name" value="Metal_Hydrolase"/>
</dbReference>
<dbReference type="PANTHER" id="PTHR43668">
    <property type="entry name" value="ALLANTOINASE"/>
    <property type="match status" value="1"/>
</dbReference>
<dbReference type="SUPFAM" id="SSF51338">
    <property type="entry name" value="Composite domain of metallo-dependent hydrolases"/>
    <property type="match status" value="1"/>
</dbReference>
<evidence type="ECO:0000259" key="1">
    <source>
        <dbReference type="Pfam" id="PF01979"/>
    </source>
</evidence>
<keyword evidence="3" id="KW-1185">Reference proteome</keyword>
<dbReference type="InterPro" id="IPR011059">
    <property type="entry name" value="Metal-dep_hydrolase_composite"/>
</dbReference>
<dbReference type="SUPFAM" id="SSF51556">
    <property type="entry name" value="Metallo-dependent hydrolases"/>
    <property type="match status" value="1"/>
</dbReference>
<reference evidence="2 3" key="1">
    <citation type="submission" date="2021-06" db="EMBL/GenBank/DDBJ databases">
        <title>Actinomycetes sequencing.</title>
        <authorList>
            <person name="Shan Q."/>
        </authorList>
    </citation>
    <scope>NUCLEOTIDE SEQUENCE [LARGE SCALE GENOMIC DNA]</scope>
    <source>
        <strain evidence="2 3">NEAU-G5</strain>
    </source>
</reference>
<sequence>MDEMPADVDLVVSGQVPLSGGGFGPGRVYIADGRITAVVEAADREDVGDGEIGSARVIDAGAAFILPGAVDAHVHSYSHAGEGLLASTSAAAAGGVTTIVEMPFDATGPINSVDRLAAKQQRIADEAVVDVALLGTLEPGGGWRRAQDLVSHGVVGFKVSLFDTDPFRFPRISDAELLPVMRAVGEAGSTLCTHAENNEIIKALLAEQDGRDPNDPGAHAATRPPVSETLGALTAMEIAAHQGNPLHLCHLSLGRSAALVGWYREQGVDVSFETCPHYLIFTERDVFAHRGRLKINPPLRAAVEREAMWDAVTGGLATVISSDHAPWPAQWKDHERILDNHSGVPGVQTLVAATLGECLRRYGAGKEFETTVAALTANPAERYGLTHKGTLAPGYDADIMVLTPDPGFRITADGQYSNAGWTPYEGYAPGARVSTTISRGEVVWSADAGLSARPGRGAQVVRR</sequence>